<dbReference type="Proteomes" id="UP000095042">
    <property type="component" value="Unassembled WGS sequence"/>
</dbReference>
<comment type="caution">
    <text evidence="2">The sequence shown here is derived from an EMBL/GenBank/DDBJ whole genome shotgun (WGS) entry which is preliminary data.</text>
</comment>
<feature type="transmembrane region" description="Helical" evidence="1">
    <location>
        <begin position="90"/>
        <end position="108"/>
    </location>
</feature>
<dbReference type="EMBL" id="LPWD01000470">
    <property type="protein sequence ID" value="ODR93404.1"/>
    <property type="molecule type" value="Genomic_DNA"/>
</dbReference>
<keyword evidence="3" id="KW-1185">Reference proteome</keyword>
<evidence type="ECO:0000313" key="2">
    <source>
        <dbReference type="EMBL" id="ODR93404.1"/>
    </source>
</evidence>
<evidence type="ECO:0000256" key="1">
    <source>
        <dbReference type="SAM" id="Phobius"/>
    </source>
</evidence>
<evidence type="ECO:0008006" key="4">
    <source>
        <dbReference type="Google" id="ProtNLM"/>
    </source>
</evidence>
<feature type="transmembrane region" description="Helical" evidence="1">
    <location>
        <begin position="32"/>
        <end position="53"/>
    </location>
</feature>
<accession>A0A1E3VIR1</accession>
<feature type="transmembrane region" description="Helical" evidence="1">
    <location>
        <begin position="65"/>
        <end position="84"/>
    </location>
</feature>
<name>A0A1E3VIR1_9HYPH</name>
<feature type="transmembrane region" description="Helical" evidence="1">
    <location>
        <begin position="115"/>
        <end position="137"/>
    </location>
</feature>
<organism evidence="2 3">
    <name type="scientific">Methyloceanibacter marginalis</name>
    <dbReference type="NCBI Taxonomy" id="1774971"/>
    <lineage>
        <taxon>Bacteria</taxon>
        <taxon>Pseudomonadati</taxon>
        <taxon>Pseudomonadota</taxon>
        <taxon>Alphaproteobacteria</taxon>
        <taxon>Hyphomicrobiales</taxon>
        <taxon>Hyphomicrobiaceae</taxon>
        <taxon>Methyloceanibacter</taxon>
    </lineage>
</organism>
<reference evidence="2 3" key="1">
    <citation type="journal article" date="2016" name="Environ. Microbiol.">
        <title>New Methyloceanibacter diversity from North Sea sediments includes methanotroph containing solely the soluble methane monooxygenase.</title>
        <authorList>
            <person name="Vekeman B."/>
            <person name="Kerckhof F.M."/>
            <person name="Cremers G."/>
            <person name="de Vos P."/>
            <person name="Vandamme P."/>
            <person name="Boon N."/>
            <person name="Op den Camp H.J."/>
            <person name="Heylen K."/>
        </authorList>
    </citation>
    <scope>NUCLEOTIDE SEQUENCE [LARGE SCALE GENOMIC DNA]</scope>
    <source>
        <strain evidence="2 3">R-67177</strain>
    </source>
</reference>
<dbReference type="AlphaFoldDB" id="A0A1E3VIR1"/>
<gene>
    <name evidence="2" type="ORF">AUC71_05345</name>
</gene>
<evidence type="ECO:0000313" key="3">
    <source>
        <dbReference type="Proteomes" id="UP000095042"/>
    </source>
</evidence>
<keyword evidence="1" id="KW-0472">Membrane</keyword>
<sequence length="277" mass="30615">MERRARLPDGKAHRRQYRLQSPYVHPVALLEFLGAQFGLFGPILLVVLARAGFRQLRGPSDPNKTLLLCFALPVLALLVVQALLSRAHGNWAATAYPAASVFVTAVLLEGGRQRLFNVSFGLHLILAAAIATAPAFARTWPMFEQLKFLRSSLGWEDTAGVVRERLAEERYGAILVGSREMAAELLYYLRDSQVPLVVWHPGGAPHDHYEMTRPFGASTREPILYVSLTPCPPRVTGAFANVTAFPAKRVPLVQNEARLVYTCRLTGFDDPDGSEPK</sequence>
<keyword evidence="1" id="KW-0812">Transmembrane</keyword>
<proteinExistence type="predicted"/>
<protein>
    <recommendedName>
        <fullName evidence="4">Glycosyltransferase RgtA/B/C/D-like domain-containing protein</fullName>
    </recommendedName>
</protein>
<keyword evidence="1" id="KW-1133">Transmembrane helix</keyword>